<evidence type="ECO:0000313" key="1">
    <source>
        <dbReference type="EMBL" id="KKQ35119.1"/>
    </source>
</evidence>
<name>A0A0G0JEE9_9BACT</name>
<dbReference type="AlphaFoldDB" id="A0A0G0JEE9"/>
<proteinExistence type="predicted"/>
<accession>A0A0G0JEE9</accession>
<organism evidence="1 2">
    <name type="scientific">candidate division WS6 bacterium GW2011_GWA2_37_6</name>
    <dbReference type="NCBI Taxonomy" id="1619087"/>
    <lineage>
        <taxon>Bacteria</taxon>
        <taxon>Candidatus Dojkabacteria</taxon>
    </lineage>
</organism>
<dbReference type="Proteomes" id="UP000034852">
    <property type="component" value="Unassembled WGS sequence"/>
</dbReference>
<evidence type="ECO:0000313" key="2">
    <source>
        <dbReference type="Proteomes" id="UP000034852"/>
    </source>
</evidence>
<protein>
    <submittedName>
        <fullName evidence="1">Uncharacterized protein</fullName>
    </submittedName>
</protein>
<comment type="caution">
    <text evidence="1">The sequence shown here is derived from an EMBL/GenBank/DDBJ whole genome shotgun (WGS) entry which is preliminary data.</text>
</comment>
<gene>
    <name evidence="1" type="ORF">US52_C0035G0002</name>
</gene>
<reference evidence="1" key="1">
    <citation type="journal article" date="2015" name="Nature">
        <title>rRNA introns, odd ribosomes, and small enigmatic genomes across a large radiation of phyla.</title>
        <authorList>
            <person name="Brown C.T."/>
            <person name="Hug L.A."/>
            <person name="Thomas B.C."/>
            <person name="Sharon I."/>
            <person name="Castelle C.J."/>
            <person name="Singh A."/>
            <person name="Wilkins M.J."/>
            <person name="Williams K.H."/>
            <person name="Banfield J.F."/>
        </authorList>
    </citation>
    <scope>NUCLEOTIDE SEQUENCE [LARGE SCALE GENOMIC DNA]</scope>
</reference>
<dbReference type="EMBL" id="LBTH01000035">
    <property type="protein sequence ID" value="KKQ35119.1"/>
    <property type="molecule type" value="Genomic_DNA"/>
</dbReference>
<sequence length="147" mass="17029">MLSEISLYDETPTTLIVENPFGTWDYKRRLYIRNADQISGEIGGLRLPTTSNLDMAISQIGRTWPIIIENLYAGKDIPGFMEAFAETYPTKHPYTANPEIAVELCLFYHLTPYAIKHMWLGPIINKEIGFTKVINLYNQKFHNFRRN</sequence>